<name>A0A432GH84_9DELT</name>
<protein>
    <submittedName>
        <fullName evidence="1">Uncharacterized protein</fullName>
    </submittedName>
</protein>
<comment type="caution">
    <text evidence="1">The sequence shown here is derived from an EMBL/GenBank/DDBJ whole genome shotgun (WGS) entry which is preliminary data.</text>
</comment>
<sequence>MALHSKVTFSINQIQLKIHFLGNVTKEMYLFEGGGTPQKVSISNFGVDAVWEKVVPLLSN</sequence>
<evidence type="ECO:0000313" key="2">
    <source>
        <dbReference type="Proteomes" id="UP000287176"/>
    </source>
</evidence>
<dbReference type="Proteomes" id="UP000287176">
    <property type="component" value="Unassembled WGS sequence"/>
</dbReference>
<proteinExistence type="predicted"/>
<dbReference type="AlphaFoldDB" id="A0A432GH84"/>
<evidence type="ECO:0000313" key="1">
    <source>
        <dbReference type="EMBL" id="RTZ83108.1"/>
    </source>
</evidence>
<gene>
    <name evidence="1" type="ORF">DSY94_08980</name>
</gene>
<organism evidence="1 2">
    <name type="scientific">SAR324 cluster bacterium</name>
    <dbReference type="NCBI Taxonomy" id="2024889"/>
    <lineage>
        <taxon>Bacteria</taxon>
        <taxon>Deltaproteobacteria</taxon>
        <taxon>SAR324 cluster</taxon>
    </lineage>
</organism>
<accession>A0A432GH84</accession>
<reference evidence="1 2" key="1">
    <citation type="submission" date="2018-06" db="EMBL/GenBank/DDBJ databases">
        <title>Combined omics and stable isotope probing to characterize newly discovered Mariana Back-Arc vent microbial communities.</title>
        <authorList>
            <person name="Trembath-Reichert E."/>
            <person name="Huber J.A."/>
        </authorList>
    </citation>
    <scope>NUCLEOTIDE SEQUENCE [LARGE SCALE GENOMIC DNA]</scope>
    <source>
        <strain evidence="1">MAG 24</strain>
    </source>
</reference>
<dbReference type="EMBL" id="QNZI01000232">
    <property type="protein sequence ID" value="RTZ83108.1"/>
    <property type="molecule type" value="Genomic_DNA"/>
</dbReference>